<protein>
    <recommendedName>
        <fullName evidence="4">Ribosomal protein</fullName>
    </recommendedName>
</protein>
<name>A0AAV5VIZ2_9BILA</name>
<evidence type="ECO:0000256" key="1">
    <source>
        <dbReference type="SAM" id="SignalP"/>
    </source>
</evidence>
<feature type="non-terminal residue" evidence="2">
    <location>
        <position position="1"/>
    </location>
</feature>
<evidence type="ECO:0000313" key="2">
    <source>
        <dbReference type="EMBL" id="GMT18692.1"/>
    </source>
</evidence>
<comment type="caution">
    <text evidence="2">The sequence shown here is derived from an EMBL/GenBank/DDBJ whole genome shotgun (WGS) entry which is preliminary data.</text>
</comment>
<proteinExistence type="predicted"/>
<organism evidence="2 3">
    <name type="scientific">Pristionchus fissidentatus</name>
    <dbReference type="NCBI Taxonomy" id="1538716"/>
    <lineage>
        <taxon>Eukaryota</taxon>
        <taxon>Metazoa</taxon>
        <taxon>Ecdysozoa</taxon>
        <taxon>Nematoda</taxon>
        <taxon>Chromadorea</taxon>
        <taxon>Rhabditida</taxon>
        <taxon>Rhabditina</taxon>
        <taxon>Diplogasteromorpha</taxon>
        <taxon>Diplogasteroidea</taxon>
        <taxon>Neodiplogasteridae</taxon>
        <taxon>Pristionchus</taxon>
    </lineage>
</organism>
<gene>
    <name evidence="2" type="ORF">PFISCL1PPCAC_9989</name>
</gene>
<evidence type="ECO:0000313" key="3">
    <source>
        <dbReference type="Proteomes" id="UP001432322"/>
    </source>
</evidence>
<dbReference type="Proteomes" id="UP001432322">
    <property type="component" value="Unassembled WGS sequence"/>
</dbReference>
<dbReference type="AlphaFoldDB" id="A0AAV5VIZ2"/>
<feature type="signal peptide" evidence="1">
    <location>
        <begin position="1"/>
        <end position="16"/>
    </location>
</feature>
<keyword evidence="3" id="KW-1185">Reference proteome</keyword>
<feature type="chain" id="PRO_5043484475" description="Ribosomal protein" evidence="1">
    <location>
        <begin position="17"/>
        <end position="96"/>
    </location>
</feature>
<sequence length="96" mass="10834">AFVCRFKSCLLLPSLASLVDRGLLTVGRTLAARAPASLRRTRTVHSTLLNFVHMIILNRRSRTFLELGRIVKLKEGFPVDAFDLIDRHLVVFECAL</sequence>
<evidence type="ECO:0008006" key="4">
    <source>
        <dbReference type="Google" id="ProtNLM"/>
    </source>
</evidence>
<keyword evidence="1" id="KW-0732">Signal</keyword>
<accession>A0AAV5VIZ2</accession>
<dbReference type="EMBL" id="BTSY01000003">
    <property type="protein sequence ID" value="GMT18692.1"/>
    <property type="molecule type" value="Genomic_DNA"/>
</dbReference>
<reference evidence="2" key="1">
    <citation type="submission" date="2023-10" db="EMBL/GenBank/DDBJ databases">
        <title>Genome assembly of Pristionchus species.</title>
        <authorList>
            <person name="Yoshida K."/>
            <person name="Sommer R.J."/>
        </authorList>
    </citation>
    <scope>NUCLEOTIDE SEQUENCE</scope>
    <source>
        <strain evidence="2">RS5133</strain>
    </source>
</reference>